<evidence type="ECO:0000313" key="1">
    <source>
        <dbReference type="EMBL" id="GFD57966.1"/>
    </source>
</evidence>
<dbReference type="EMBL" id="BKCJ011847039">
    <property type="protein sequence ID" value="GFD57966.1"/>
    <property type="molecule type" value="Genomic_DNA"/>
</dbReference>
<reference evidence="1" key="1">
    <citation type="journal article" date="2019" name="Sci. Rep.">
        <title>Draft genome of Tanacetum cinerariifolium, the natural source of mosquito coil.</title>
        <authorList>
            <person name="Yamashiro T."/>
            <person name="Shiraishi A."/>
            <person name="Satake H."/>
            <person name="Nakayama K."/>
        </authorList>
    </citation>
    <scope>NUCLEOTIDE SEQUENCE</scope>
</reference>
<protein>
    <submittedName>
        <fullName evidence="1">Uncharacterized protein</fullName>
    </submittedName>
</protein>
<name>A0A699XJH2_TANCI</name>
<comment type="caution">
    <text evidence="1">The sequence shown here is derived from an EMBL/GenBank/DDBJ whole genome shotgun (WGS) entry which is preliminary data.</text>
</comment>
<dbReference type="AlphaFoldDB" id="A0A699XJH2"/>
<organism evidence="1">
    <name type="scientific">Tanacetum cinerariifolium</name>
    <name type="common">Dalmatian daisy</name>
    <name type="synonym">Chrysanthemum cinerariifolium</name>
    <dbReference type="NCBI Taxonomy" id="118510"/>
    <lineage>
        <taxon>Eukaryota</taxon>
        <taxon>Viridiplantae</taxon>
        <taxon>Streptophyta</taxon>
        <taxon>Embryophyta</taxon>
        <taxon>Tracheophyta</taxon>
        <taxon>Spermatophyta</taxon>
        <taxon>Magnoliopsida</taxon>
        <taxon>eudicotyledons</taxon>
        <taxon>Gunneridae</taxon>
        <taxon>Pentapetalae</taxon>
        <taxon>asterids</taxon>
        <taxon>campanulids</taxon>
        <taxon>Asterales</taxon>
        <taxon>Asteraceae</taxon>
        <taxon>Asteroideae</taxon>
        <taxon>Anthemideae</taxon>
        <taxon>Anthemidinae</taxon>
        <taxon>Tanacetum</taxon>
    </lineage>
</organism>
<gene>
    <name evidence="1" type="ORF">Tci_929935</name>
</gene>
<sequence>RGGDDAVGVGKDVEGEAIMGGLGAEAMVGEETTDL</sequence>
<proteinExistence type="predicted"/>
<feature type="non-terminal residue" evidence="1">
    <location>
        <position position="1"/>
    </location>
</feature>
<accession>A0A699XJH2</accession>